<evidence type="ECO:0000259" key="4">
    <source>
        <dbReference type="PROSITE" id="PS50086"/>
    </source>
</evidence>
<dbReference type="PROSITE" id="PS50003">
    <property type="entry name" value="PH_DOMAIN"/>
    <property type="match status" value="1"/>
</dbReference>
<dbReference type="PANTHER" id="PTHR22957">
    <property type="entry name" value="TBC1 DOMAIN FAMILY MEMBER GTPASE-ACTIVATING PROTEIN"/>
    <property type="match status" value="1"/>
</dbReference>
<dbReference type="Gene3D" id="1.10.472.80">
    <property type="entry name" value="Ypt/Rab-GAP domain of gyp1p, domain 3"/>
    <property type="match status" value="1"/>
</dbReference>
<comment type="caution">
    <text evidence="5">The sequence shown here is derived from an EMBL/GenBank/DDBJ whole genome shotgun (WGS) entry which is preliminary data.</text>
</comment>
<dbReference type="SMART" id="SM00164">
    <property type="entry name" value="TBC"/>
    <property type="match status" value="1"/>
</dbReference>
<dbReference type="InterPro" id="IPR000195">
    <property type="entry name" value="Rab-GAP-TBC_dom"/>
</dbReference>
<dbReference type="InterPro" id="IPR011993">
    <property type="entry name" value="PH-like_dom_sf"/>
</dbReference>
<dbReference type="AlphaFoldDB" id="A0A6A5AJ92"/>
<dbReference type="SMART" id="SM00233">
    <property type="entry name" value="PH"/>
    <property type="match status" value="1"/>
</dbReference>
<feature type="region of interest" description="Disordered" evidence="2">
    <location>
        <begin position="158"/>
        <end position="187"/>
    </location>
</feature>
<evidence type="ECO:0000256" key="2">
    <source>
        <dbReference type="SAM" id="MobiDB-lite"/>
    </source>
</evidence>
<evidence type="ECO:0008006" key="7">
    <source>
        <dbReference type="Google" id="ProtNLM"/>
    </source>
</evidence>
<evidence type="ECO:0000256" key="1">
    <source>
        <dbReference type="ARBA" id="ARBA00022468"/>
    </source>
</evidence>
<evidence type="ECO:0000313" key="5">
    <source>
        <dbReference type="EMBL" id="KAF0775252.1"/>
    </source>
</evidence>
<dbReference type="InterPro" id="IPR001849">
    <property type="entry name" value="PH_domain"/>
</dbReference>
<sequence length="623" mass="70443">MKAASTANEGDTVTLLSRMIKTATASLSSSSIASLVSSESRAATPTAVSSMAANLPRLRAGRLLLEVQGMQRKWESYIVALVGTDVTNLTLYYYKDAADKLPTGMIHLHSASVDLMEEVFCVITLEQTWYLCADTPHDAEEWVDLICTTLEAAAMDAPFPSHADPPASSNIGDGGSRRRRLSSHITTSTVQEIQSRDMSTRVDEFLEMYVQSDEADIRSQAARGALSWSCLRNITWRLWLGCLPMDAPLGEWVDITTRHRRRYDQLRAKHVPRGLCGHDEDSMRLPVVMYDEASSFLTNDLDDHPTEKRSEDEVAHMIWKDVRRTRCTMQFFQNDRIQRTLLHVLLVYAAEHPTISYNQGMGELLAVVVYLLHVERWSSPSPDVAEVSIDDQSEEDSYVHVDMVDVDTTNVLDATGLLQMRPFAAIKATCTLNCKHAVATLLATLTDDRFLEHDAFALFEQVMERMAPMFCPHATSCDRRGEFSPRRDDSSLLQAQCDHIHNVLLRRVDPVLAAHLHSFHIPPEVYLLRWLRLLLAREFPMYQVWVIWDSIFGLSPTDFAFVDMLCVAMLHDSRMLLLAQDDTTGLLHALKDLGGSHSKLVESARKMHTQHQLDALYEHFQQR</sequence>
<dbReference type="CDD" id="cd00821">
    <property type="entry name" value="PH"/>
    <property type="match status" value="1"/>
</dbReference>
<evidence type="ECO:0000259" key="3">
    <source>
        <dbReference type="PROSITE" id="PS50003"/>
    </source>
</evidence>
<name>A0A6A5AJ92_APHAT</name>
<dbReference type="EMBL" id="VJMI01001938">
    <property type="protein sequence ID" value="KAF0775252.1"/>
    <property type="molecule type" value="Genomic_DNA"/>
</dbReference>
<dbReference type="SUPFAM" id="SSF47923">
    <property type="entry name" value="Ypt/Rab-GAP domain of gyp1p"/>
    <property type="match status" value="2"/>
</dbReference>
<feature type="domain" description="PH" evidence="3">
    <location>
        <begin position="56"/>
        <end position="151"/>
    </location>
</feature>
<dbReference type="Proteomes" id="UP000469452">
    <property type="component" value="Unassembled WGS sequence"/>
</dbReference>
<gene>
    <name evidence="5" type="ORF">AaE_001048</name>
</gene>
<reference evidence="5 6" key="1">
    <citation type="submission" date="2019-06" db="EMBL/GenBank/DDBJ databases">
        <title>Genomics analysis of Aphanomyces spp. identifies a new class of oomycete effector associated with host adaptation.</title>
        <authorList>
            <person name="Gaulin E."/>
        </authorList>
    </citation>
    <scope>NUCLEOTIDE SEQUENCE [LARGE SCALE GENOMIC DNA]</scope>
    <source>
        <strain evidence="5 6">E</strain>
    </source>
</reference>
<dbReference type="PROSITE" id="PS50086">
    <property type="entry name" value="TBC_RABGAP"/>
    <property type="match status" value="1"/>
</dbReference>
<dbReference type="PANTHER" id="PTHR22957:SF337">
    <property type="entry name" value="TBC1 DOMAIN FAMILY MEMBER 5"/>
    <property type="match status" value="1"/>
</dbReference>
<dbReference type="Gene3D" id="2.30.29.30">
    <property type="entry name" value="Pleckstrin-homology domain (PH domain)/Phosphotyrosine-binding domain (PTB)"/>
    <property type="match status" value="1"/>
</dbReference>
<dbReference type="Gene3D" id="1.10.8.270">
    <property type="entry name" value="putative rabgap domain of human tbc1 domain family member 14 like domains"/>
    <property type="match status" value="1"/>
</dbReference>
<dbReference type="InterPro" id="IPR035969">
    <property type="entry name" value="Rab-GAP_TBC_sf"/>
</dbReference>
<dbReference type="VEuPathDB" id="FungiDB:H257_08425"/>
<feature type="domain" description="Rab-GAP TBC" evidence="4">
    <location>
        <begin position="226"/>
        <end position="555"/>
    </location>
</feature>
<dbReference type="Pfam" id="PF00169">
    <property type="entry name" value="PH"/>
    <property type="match status" value="1"/>
</dbReference>
<evidence type="ECO:0000313" key="6">
    <source>
        <dbReference type="Proteomes" id="UP000469452"/>
    </source>
</evidence>
<organism evidence="5 6">
    <name type="scientific">Aphanomyces astaci</name>
    <name type="common">Crayfish plague agent</name>
    <dbReference type="NCBI Taxonomy" id="112090"/>
    <lineage>
        <taxon>Eukaryota</taxon>
        <taxon>Sar</taxon>
        <taxon>Stramenopiles</taxon>
        <taxon>Oomycota</taxon>
        <taxon>Saprolegniomycetes</taxon>
        <taxon>Saprolegniales</taxon>
        <taxon>Verrucalvaceae</taxon>
        <taxon>Aphanomyces</taxon>
    </lineage>
</organism>
<dbReference type="Pfam" id="PF00566">
    <property type="entry name" value="RabGAP-TBC"/>
    <property type="match status" value="2"/>
</dbReference>
<dbReference type="SUPFAM" id="SSF50729">
    <property type="entry name" value="PH domain-like"/>
    <property type="match status" value="1"/>
</dbReference>
<dbReference type="GO" id="GO:0005096">
    <property type="term" value="F:GTPase activator activity"/>
    <property type="evidence" value="ECO:0007669"/>
    <property type="project" value="UniProtKB-KW"/>
</dbReference>
<proteinExistence type="predicted"/>
<protein>
    <recommendedName>
        <fullName evidence="7">Rab-GAP TBC domain-containing protein</fullName>
    </recommendedName>
</protein>
<keyword evidence="1" id="KW-0343">GTPase activation</keyword>
<accession>A0A6A5AJ92</accession>